<dbReference type="InterPro" id="IPR036470">
    <property type="entry name" value="Elicitin_sf"/>
</dbReference>
<sequence length="173" mass="16677">MLWLRSVVLVGLALVSPVIAEDCPTEALLGLASNTNLAACSAEAGVSVATISTLTDNQIKTICKSSSCLGLVSDVASLNLGDCTIPGSSITVQSDVLDRVAAACGESGSAVSGSTGSSGSFKTSGTNVGDDSSVGSSSGDSVVGGSTTGSSSASTATVSFGAAIFMASLVALL</sequence>
<proteinExistence type="inferred from homology"/>
<comment type="subcellular location">
    <subcellularLocation>
        <location evidence="1 6">Secreted</location>
    </subcellularLocation>
</comment>
<gene>
    <name evidence="9" type="ORF">Pfra01_000323400</name>
</gene>
<evidence type="ECO:0000256" key="7">
    <source>
        <dbReference type="SAM" id="MobiDB-lite"/>
    </source>
</evidence>
<evidence type="ECO:0000256" key="2">
    <source>
        <dbReference type="ARBA" id="ARBA00009544"/>
    </source>
</evidence>
<dbReference type="InterPro" id="IPR002200">
    <property type="entry name" value="Elicitin"/>
</dbReference>
<evidence type="ECO:0000256" key="3">
    <source>
        <dbReference type="ARBA" id="ARBA00022525"/>
    </source>
</evidence>
<dbReference type="SUPFAM" id="SSF48647">
    <property type="entry name" value="Fungal elicitin"/>
    <property type="match status" value="1"/>
</dbReference>
<evidence type="ECO:0000256" key="8">
    <source>
        <dbReference type="SAM" id="SignalP"/>
    </source>
</evidence>
<dbReference type="Proteomes" id="UP001165121">
    <property type="component" value="Unassembled WGS sequence"/>
</dbReference>
<comment type="caution">
    <text evidence="9">The sequence shown here is derived from an EMBL/GenBank/DDBJ whole genome shotgun (WGS) entry which is preliminary data.</text>
</comment>
<keyword evidence="8" id="KW-0732">Signal</keyword>
<keyword evidence="3 6" id="KW-0964">Secreted</keyword>
<feature type="signal peptide" evidence="8">
    <location>
        <begin position="1"/>
        <end position="20"/>
    </location>
</feature>
<dbReference type="OrthoDB" id="128236at2759"/>
<feature type="region of interest" description="Disordered" evidence="7">
    <location>
        <begin position="107"/>
        <end position="154"/>
    </location>
</feature>
<evidence type="ECO:0000313" key="9">
    <source>
        <dbReference type="EMBL" id="GMF22277.1"/>
    </source>
</evidence>
<name>A0A9W6WPX2_9STRA</name>
<dbReference type="SMART" id="SM01187">
    <property type="entry name" value="Elicitin"/>
    <property type="match status" value="1"/>
</dbReference>
<evidence type="ECO:0000256" key="1">
    <source>
        <dbReference type="ARBA" id="ARBA00004613"/>
    </source>
</evidence>
<dbReference type="EMBL" id="BSXT01000247">
    <property type="protein sequence ID" value="GMF22277.1"/>
    <property type="molecule type" value="Genomic_DNA"/>
</dbReference>
<keyword evidence="10" id="KW-1185">Reference proteome</keyword>
<keyword evidence="4 6" id="KW-0928">Hypersensitive response elicitation</keyword>
<dbReference type="GO" id="GO:0052040">
    <property type="term" value="P:symbiont-mediated perturbation of host programmed cell death"/>
    <property type="evidence" value="ECO:0007669"/>
    <property type="project" value="UniProtKB-UniRule"/>
</dbReference>
<evidence type="ECO:0000256" key="5">
    <source>
        <dbReference type="ARBA" id="ARBA00023157"/>
    </source>
</evidence>
<comment type="similarity">
    <text evidence="2 6">Belongs to the elicitin family.</text>
</comment>
<evidence type="ECO:0000256" key="4">
    <source>
        <dbReference type="ARBA" id="ARBA00022978"/>
    </source>
</evidence>
<comment type="function">
    <text evidence="6">Induces local and distal defense responses (incompatible hypersensitive reaction) in plants from the solanaceae and cruciferae families. Elicits leaf necrosis and causes the accumulation of pathogenesis-related proteins. Might interact with the lipidic molecules of the plasma membrane.</text>
</comment>
<organism evidence="9 10">
    <name type="scientific">Phytophthora fragariaefolia</name>
    <dbReference type="NCBI Taxonomy" id="1490495"/>
    <lineage>
        <taxon>Eukaryota</taxon>
        <taxon>Sar</taxon>
        <taxon>Stramenopiles</taxon>
        <taxon>Oomycota</taxon>
        <taxon>Peronosporomycetes</taxon>
        <taxon>Peronosporales</taxon>
        <taxon>Peronosporaceae</taxon>
        <taxon>Phytophthora</taxon>
    </lineage>
</organism>
<evidence type="ECO:0000256" key="6">
    <source>
        <dbReference type="RuleBase" id="RU368111"/>
    </source>
</evidence>
<dbReference type="AlphaFoldDB" id="A0A9W6WPX2"/>
<dbReference type="Pfam" id="PF00964">
    <property type="entry name" value="Elicitin"/>
    <property type="match status" value="1"/>
</dbReference>
<dbReference type="Gene3D" id="1.10.239.10">
    <property type="entry name" value="Elicitin domain"/>
    <property type="match status" value="1"/>
</dbReference>
<dbReference type="GO" id="GO:0005576">
    <property type="term" value="C:extracellular region"/>
    <property type="evidence" value="ECO:0007669"/>
    <property type="project" value="UniProtKB-SubCell"/>
</dbReference>
<evidence type="ECO:0000313" key="10">
    <source>
        <dbReference type="Proteomes" id="UP001165121"/>
    </source>
</evidence>
<accession>A0A9W6WPX2</accession>
<feature type="chain" id="PRO_5040850210" description="Elicitin" evidence="8">
    <location>
        <begin position="21"/>
        <end position="173"/>
    </location>
</feature>
<protein>
    <recommendedName>
        <fullName evidence="6">Elicitin</fullName>
    </recommendedName>
</protein>
<keyword evidence="5 6" id="KW-1015">Disulfide bond</keyword>
<reference evidence="9" key="1">
    <citation type="submission" date="2023-04" db="EMBL/GenBank/DDBJ databases">
        <title>Phytophthora fragariaefolia NBRC 109709.</title>
        <authorList>
            <person name="Ichikawa N."/>
            <person name="Sato H."/>
            <person name="Tonouchi N."/>
        </authorList>
    </citation>
    <scope>NUCLEOTIDE SEQUENCE</scope>
    <source>
        <strain evidence="9">NBRC 109709</strain>
    </source>
</reference>